<organism evidence="2 3">
    <name type="scientific">Methylocella tundrae</name>
    <dbReference type="NCBI Taxonomy" id="227605"/>
    <lineage>
        <taxon>Bacteria</taxon>
        <taxon>Pseudomonadati</taxon>
        <taxon>Pseudomonadota</taxon>
        <taxon>Alphaproteobacteria</taxon>
        <taxon>Hyphomicrobiales</taxon>
        <taxon>Beijerinckiaceae</taxon>
        <taxon>Methylocella</taxon>
    </lineage>
</organism>
<evidence type="ECO:0000313" key="2">
    <source>
        <dbReference type="EMBL" id="VTZ49811.1"/>
    </source>
</evidence>
<dbReference type="InterPro" id="IPR024442">
    <property type="entry name" value="Transposase_Zn_ribbon"/>
</dbReference>
<comment type="caution">
    <text evidence="2">The sequence shown here is derived from an EMBL/GenBank/DDBJ whole genome shotgun (WGS) entry which is preliminary data.</text>
</comment>
<evidence type="ECO:0000313" key="3">
    <source>
        <dbReference type="Proteomes" id="UP000485880"/>
    </source>
</evidence>
<sequence>MDYPVRQFFAEFSDDDACLKRVMEVRYGLRPTCGKCGVVDVTFHKISGRRAYACAAWRSRLSLRRNDLSG</sequence>
<feature type="domain" description="Transposase zinc-ribbon" evidence="1">
    <location>
        <begin position="14"/>
        <end position="56"/>
    </location>
</feature>
<dbReference type="Pfam" id="PF12760">
    <property type="entry name" value="Zn_ribbon_IS1595"/>
    <property type="match status" value="1"/>
</dbReference>
<gene>
    <name evidence="2" type="ORF">MPC4_20021</name>
</gene>
<protein>
    <recommendedName>
        <fullName evidence="1">Transposase zinc-ribbon domain-containing protein</fullName>
    </recommendedName>
</protein>
<dbReference type="EMBL" id="CABFMQ020000076">
    <property type="protein sequence ID" value="VTZ49811.1"/>
    <property type="molecule type" value="Genomic_DNA"/>
</dbReference>
<proteinExistence type="predicted"/>
<reference evidence="2 3" key="1">
    <citation type="submission" date="2019-05" db="EMBL/GenBank/DDBJ databases">
        <authorList>
            <person name="Farhan Ul Haque M."/>
        </authorList>
    </citation>
    <scope>NUCLEOTIDE SEQUENCE [LARGE SCALE GENOMIC DNA]</scope>
    <source>
        <strain evidence="2">2</strain>
    </source>
</reference>
<dbReference type="Proteomes" id="UP000485880">
    <property type="component" value="Unassembled WGS sequence"/>
</dbReference>
<evidence type="ECO:0000259" key="1">
    <source>
        <dbReference type="Pfam" id="PF12760"/>
    </source>
</evidence>
<dbReference type="AlphaFoldDB" id="A0A8B6M463"/>
<accession>A0A8B6M463</accession>
<name>A0A8B6M463_METTU</name>
<keyword evidence="3" id="KW-1185">Reference proteome</keyword>